<keyword evidence="2" id="KW-1185">Reference proteome</keyword>
<organism evidence="1 2">
    <name type="scientific">Methanobrevibacter millerae</name>
    <dbReference type="NCBI Taxonomy" id="230361"/>
    <lineage>
        <taxon>Archaea</taxon>
        <taxon>Methanobacteriati</taxon>
        <taxon>Methanobacteriota</taxon>
        <taxon>Methanomada group</taxon>
        <taxon>Methanobacteria</taxon>
        <taxon>Methanobacteriales</taxon>
        <taxon>Methanobacteriaceae</taxon>
        <taxon>Methanobrevibacter</taxon>
    </lineage>
</organism>
<dbReference type="Proteomes" id="UP000067738">
    <property type="component" value="Chromosome"/>
</dbReference>
<dbReference type="AlphaFoldDB" id="A0A0U2V0G2"/>
<accession>A0A0U2V0G2</accession>
<evidence type="ECO:0000313" key="1">
    <source>
        <dbReference type="EMBL" id="ALT68018.1"/>
    </source>
</evidence>
<reference evidence="1 2" key="1">
    <citation type="submission" date="2015-04" db="EMBL/GenBank/DDBJ databases">
        <title>The complete genome sequence of the rumen methanogen Methanobrevibacter millerae SM9.</title>
        <authorList>
            <person name="Leahy S.C."/>
            <person name="Kelly W.J."/>
            <person name="Pacheco D.M."/>
            <person name="Li D."/>
            <person name="Altermann E."/>
            <person name="Attwood G.T."/>
        </authorList>
    </citation>
    <scope>NUCLEOTIDE SEQUENCE [LARGE SCALE GENOMIC DNA]</scope>
    <source>
        <strain evidence="1 2">SM9</strain>
    </source>
</reference>
<evidence type="ECO:0000313" key="2">
    <source>
        <dbReference type="Proteomes" id="UP000067738"/>
    </source>
</evidence>
<sequence>MLCALLIFLSPIMIFLPCPILLAIAIPICPAPVNKTTSFINRIIFLKYINVVFCNN</sequence>
<gene>
    <name evidence="1" type="ORF">sm9_0210</name>
</gene>
<dbReference type="KEGG" id="mmil:sm9_0210"/>
<proteinExistence type="predicted"/>
<dbReference type="EMBL" id="CP011266">
    <property type="protein sequence ID" value="ALT68018.1"/>
    <property type="molecule type" value="Genomic_DNA"/>
</dbReference>
<protein>
    <submittedName>
        <fullName evidence="1">Uncharacterized protein</fullName>
    </submittedName>
</protein>
<name>A0A0U2V0G2_9EURY</name>